<evidence type="ECO:0000256" key="18">
    <source>
        <dbReference type="ARBA" id="ARBA00047493"/>
    </source>
</evidence>
<evidence type="ECO:0000256" key="15">
    <source>
        <dbReference type="ARBA" id="ARBA00030048"/>
    </source>
</evidence>
<dbReference type="Gene3D" id="3.40.1190.10">
    <property type="entry name" value="Mur-like, catalytic domain"/>
    <property type="match status" value="1"/>
</dbReference>
<comment type="cofactor">
    <cofactor evidence="1">
        <name>Mg(2+)</name>
        <dbReference type="ChEBI" id="CHEBI:18420"/>
    </cofactor>
</comment>
<dbReference type="InterPro" id="IPR036565">
    <property type="entry name" value="Mur-like_cat_sf"/>
</dbReference>
<keyword evidence="10" id="KW-0479">Metal-binding</keyword>
<evidence type="ECO:0000256" key="2">
    <source>
        <dbReference type="ARBA" id="ARBA00002714"/>
    </source>
</evidence>
<evidence type="ECO:0000313" key="25">
    <source>
        <dbReference type="EMBL" id="RJF76032.1"/>
    </source>
</evidence>
<dbReference type="Proteomes" id="UP000285523">
    <property type="component" value="Unassembled WGS sequence"/>
</dbReference>
<dbReference type="PANTHER" id="PTHR11136:SF0">
    <property type="entry name" value="DIHYDROFOLATE SYNTHETASE-RELATED"/>
    <property type="match status" value="1"/>
</dbReference>
<keyword evidence="13" id="KW-0460">Magnesium</keyword>
<feature type="domain" description="Mur ligase C-terminal" evidence="23">
    <location>
        <begin position="314"/>
        <end position="432"/>
    </location>
</feature>
<evidence type="ECO:0000256" key="4">
    <source>
        <dbReference type="ARBA" id="ARBA00005150"/>
    </source>
</evidence>
<dbReference type="InterPro" id="IPR004101">
    <property type="entry name" value="Mur_ligase_C"/>
</dbReference>
<evidence type="ECO:0000259" key="24">
    <source>
        <dbReference type="Pfam" id="PF08245"/>
    </source>
</evidence>
<dbReference type="GO" id="GO:0005737">
    <property type="term" value="C:cytoplasm"/>
    <property type="evidence" value="ECO:0007669"/>
    <property type="project" value="TreeGrafter"/>
</dbReference>
<feature type="domain" description="Mur ligase central" evidence="24">
    <location>
        <begin position="55"/>
        <end position="275"/>
    </location>
</feature>
<dbReference type="InterPro" id="IPR001645">
    <property type="entry name" value="Folylpolyglutamate_synth"/>
</dbReference>
<keyword evidence="12 22" id="KW-0067">ATP-binding</keyword>
<evidence type="ECO:0000259" key="23">
    <source>
        <dbReference type="Pfam" id="PF02875"/>
    </source>
</evidence>
<evidence type="ECO:0000256" key="12">
    <source>
        <dbReference type="ARBA" id="ARBA00022840"/>
    </source>
</evidence>
<dbReference type="InterPro" id="IPR013221">
    <property type="entry name" value="Mur_ligase_cen"/>
</dbReference>
<name>A0A418VIT0_RHOPL</name>
<comment type="catalytic activity">
    <reaction evidence="18">
        <text>(6S)-5,6,7,8-tetrahydrofolyl-(gamma-L-Glu)(n) + L-glutamate + ATP = (6S)-5,6,7,8-tetrahydrofolyl-(gamma-L-Glu)(n+1) + ADP + phosphate + H(+)</text>
        <dbReference type="Rhea" id="RHEA:10580"/>
        <dbReference type="Rhea" id="RHEA-COMP:14738"/>
        <dbReference type="Rhea" id="RHEA-COMP:14740"/>
        <dbReference type="ChEBI" id="CHEBI:15378"/>
        <dbReference type="ChEBI" id="CHEBI:29985"/>
        <dbReference type="ChEBI" id="CHEBI:30616"/>
        <dbReference type="ChEBI" id="CHEBI:43474"/>
        <dbReference type="ChEBI" id="CHEBI:141005"/>
        <dbReference type="ChEBI" id="CHEBI:456216"/>
        <dbReference type="EC" id="6.3.2.17"/>
    </reaction>
</comment>
<dbReference type="EC" id="6.3.2.12" evidence="6"/>
<evidence type="ECO:0000256" key="6">
    <source>
        <dbReference type="ARBA" id="ARBA00013023"/>
    </source>
</evidence>
<dbReference type="GO" id="GO:0046656">
    <property type="term" value="P:folic acid biosynthetic process"/>
    <property type="evidence" value="ECO:0007669"/>
    <property type="project" value="UniProtKB-KW"/>
</dbReference>
<comment type="pathway">
    <text evidence="3">Cofactor biosynthesis; tetrahydrofolate biosynthesis; 7,8-dihydrofolate from 2-amino-4-hydroxy-6-hydroxymethyl-7,8-dihydropteridine diphosphate and 4-aminobenzoate: step 2/2.</text>
</comment>
<evidence type="ECO:0000256" key="8">
    <source>
        <dbReference type="ARBA" id="ARBA00019357"/>
    </source>
</evidence>
<accession>A0A418VIT0</accession>
<dbReference type="OrthoDB" id="9809356at2"/>
<comment type="catalytic activity">
    <reaction evidence="19">
        <text>10-formyltetrahydrofolyl-(gamma-L-Glu)(n) + L-glutamate + ATP = 10-formyltetrahydrofolyl-(gamma-L-Glu)(n+1) + ADP + phosphate + H(+)</text>
        <dbReference type="Rhea" id="RHEA:51904"/>
        <dbReference type="Rhea" id="RHEA-COMP:13088"/>
        <dbReference type="Rhea" id="RHEA-COMP:14300"/>
        <dbReference type="ChEBI" id="CHEBI:15378"/>
        <dbReference type="ChEBI" id="CHEBI:29985"/>
        <dbReference type="ChEBI" id="CHEBI:30616"/>
        <dbReference type="ChEBI" id="CHEBI:43474"/>
        <dbReference type="ChEBI" id="CHEBI:134413"/>
        <dbReference type="ChEBI" id="CHEBI:456216"/>
        <dbReference type="EC" id="6.3.2.17"/>
    </reaction>
</comment>
<reference evidence="25 26" key="1">
    <citation type="submission" date="2018-09" db="EMBL/GenBank/DDBJ databases">
        <title>Draft genome sequence of Rhodopseudomonas palustris 2.1.18.</title>
        <authorList>
            <person name="Robertson S.L."/>
            <person name="Meyer T.E."/>
            <person name="Kyndt J.A."/>
        </authorList>
    </citation>
    <scope>NUCLEOTIDE SEQUENCE [LARGE SCALE GENOMIC DNA]</scope>
    <source>
        <strain evidence="25 26">2.1.18</strain>
    </source>
</reference>
<dbReference type="RefSeq" id="WP_119855958.1">
    <property type="nucleotide sequence ID" value="NZ_QYYD01000006.1"/>
</dbReference>
<comment type="catalytic activity">
    <reaction evidence="20">
        <text>(6R)-5,10-methylenetetrahydrofolyl-(gamma-L-Glu)(n) + L-glutamate + ATP = (6R)-5,10-methylenetetrahydrofolyl-(gamma-L-Glu)(n+1) + ADP + phosphate + H(+)</text>
        <dbReference type="Rhea" id="RHEA:51912"/>
        <dbReference type="Rhea" id="RHEA-COMP:13257"/>
        <dbReference type="Rhea" id="RHEA-COMP:13258"/>
        <dbReference type="ChEBI" id="CHEBI:15378"/>
        <dbReference type="ChEBI" id="CHEBI:29985"/>
        <dbReference type="ChEBI" id="CHEBI:30616"/>
        <dbReference type="ChEBI" id="CHEBI:43474"/>
        <dbReference type="ChEBI" id="CHEBI:136572"/>
        <dbReference type="ChEBI" id="CHEBI:456216"/>
        <dbReference type="EC" id="6.3.2.17"/>
    </reaction>
</comment>
<dbReference type="Gene3D" id="3.90.190.20">
    <property type="entry name" value="Mur ligase, C-terminal domain"/>
    <property type="match status" value="1"/>
</dbReference>
<dbReference type="UniPathway" id="UPA00077">
    <property type="reaction ID" value="UER00157"/>
</dbReference>
<evidence type="ECO:0000256" key="22">
    <source>
        <dbReference type="PIRNR" id="PIRNR001563"/>
    </source>
</evidence>
<sequence length="448" mass="47855">MSAATDPQRSGSVGELRTRLAQLHPARIDLTLGRVERLLAALDHPERKLPPVIHIAGTNGKGSTLAFLRAILEAAGLAVHAYTSPHLVRVNETIRLGKPGGGVLVSDDELAAALAHCERVNGGAPITLFEIETVAALWLFAQHPADILLLEVGLGGRLDATNVVEHPLACVLTPIGIDHTEFLGPTLADIAAEKAGILRRGAPVIVAEQDEAALAVIEREARRQRAPLFARGQQWHVQLEHGRLAYQDERGLMDLTAPKLFGRHQIDNAGLAIATLRAQTRFAIDQAAYQTGLLAADWPARMQRLTVGKLLQDAPQGCELWLDGAHNADGGRVAAAALGDLEERVSRPLVLIAGMMANKDAAAFLTNFTGLTRHLIAVPIPNREGAMPPESLADAGRALGLRVELAEDVPTALRRIASLAYELPPRILITGSLYLAGHVLELNGTPPN</sequence>
<dbReference type="GO" id="GO:0046872">
    <property type="term" value="F:metal ion binding"/>
    <property type="evidence" value="ECO:0007669"/>
    <property type="project" value="UniProtKB-KW"/>
</dbReference>
<dbReference type="EC" id="6.3.2.17" evidence="7"/>
<keyword evidence="9 22" id="KW-0436">Ligase</keyword>
<evidence type="ECO:0000256" key="19">
    <source>
        <dbReference type="ARBA" id="ARBA00047808"/>
    </source>
</evidence>
<evidence type="ECO:0000256" key="20">
    <source>
        <dbReference type="ARBA" id="ARBA00049035"/>
    </source>
</evidence>
<dbReference type="InterPro" id="IPR018109">
    <property type="entry name" value="Folylpolyglutamate_synth_CS"/>
</dbReference>
<dbReference type="InterPro" id="IPR036615">
    <property type="entry name" value="Mur_ligase_C_dom_sf"/>
</dbReference>
<dbReference type="SUPFAM" id="SSF53244">
    <property type="entry name" value="MurD-like peptide ligases, peptide-binding domain"/>
    <property type="match status" value="1"/>
</dbReference>
<dbReference type="GO" id="GO:0005524">
    <property type="term" value="F:ATP binding"/>
    <property type="evidence" value="ECO:0007669"/>
    <property type="project" value="UniProtKB-KW"/>
</dbReference>
<dbReference type="GO" id="GO:0004326">
    <property type="term" value="F:tetrahydrofolylpolyglutamate synthase activity"/>
    <property type="evidence" value="ECO:0007669"/>
    <property type="project" value="UniProtKB-EC"/>
</dbReference>
<comment type="pathway">
    <text evidence="4">Cofactor biosynthesis; tetrahydrofolylpolyglutamate biosynthesis.</text>
</comment>
<evidence type="ECO:0000256" key="3">
    <source>
        <dbReference type="ARBA" id="ARBA00004799"/>
    </source>
</evidence>
<evidence type="ECO:0000256" key="14">
    <source>
        <dbReference type="ARBA" id="ARBA00022909"/>
    </source>
</evidence>
<gene>
    <name evidence="25" type="ORF">D4Q52_07675</name>
</gene>
<dbReference type="Pfam" id="PF08245">
    <property type="entry name" value="Mur_ligase_M"/>
    <property type="match status" value="1"/>
</dbReference>
<dbReference type="PIRSF" id="PIRSF001563">
    <property type="entry name" value="Folylpolyglu_synth"/>
    <property type="match status" value="1"/>
</dbReference>
<evidence type="ECO:0000256" key="17">
    <source>
        <dbReference type="ARBA" id="ARBA00032510"/>
    </source>
</evidence>
<dbReference type="SUPFAM" id="SSF53623">
    <property type="entry name" value="MurD-like peptide ligases, catalytic domain"/>
    <property type="match status" value="1"/>
</dbReference>
<evidence type="ECO:0000256" key="16">
    <source>
        <dbReference type="ARBA" id="ARBA00030592"/>
    </source>
</evidence>
<evidence type="ECO:0000256" key="21">
    <source>
        <dbReference type="ARBA" id="ARBA00049161"/>
    </source>
</evidence>
<comment type="caution">
    <text evidence="25">The sequence shown here is derived from an EMBL/GenBank/DDBJ whole genome shotgun (WGS) entry which is preliminary data.</text>
</comment>
<comment type="catalytic activity">
    <reaction evidence="21">
        <text>7,8-dihydropteroate + L-glutamate + ATP = 7,8-dihydrofolate + ADP + phosphate + H(+)</text>
        <dbReference type="Rhea" id="RHEA:23584"/>
        <dbReference type="ChEBI" id="CHEBI:15378"/>
        <dbReference type="ChEBI" id="CHEBI:17839"/>
        <dbReference type="ChEBI" id="CHEBI:29985"/>
        <dbReference type="ChEBI" id="CHEBI:30616"/>
        <dbReference type="ChEBI" id="CHEBI:43474"/>
        <dbReference type="ChEBI" id="CHEBI:57451"/>
        <dbReference type="ChEBI" id="CHEBI:456216"/>
        <dbReference type="EC" id="6.3.2.12"/>
    </reaction>
</comment>
<evidence type="ECO:0000256" key="11">
    <source>
        <dbReference type="ARBA" id="ARBA00022741"/>
    </source>
</evidence>
<protein>
    <recommendedName>
        <fullName evidence="8">Dihydrofolate synthase/folylpolyglutamate synthase</fullName>
        <ecNumber evidence="6">6.3.2.12</ecNumber>
        <ecNumber evidence="7">6.3.2.17</ecNumber>
    </recommendedName>
    <alternativeName>
        <fullName evidence="17">Folylpoly-gamma-glutamate synthetase-dihydrofolate synthetase</fullName>
    </alternativeName>
    <alternativeName>
        <fullName evidence="15">Folylpolyglutamate synthetase</fullName>
    </alternativeName>
    <alternativeName>
        <fullName evidence="16">Tetrahydrofolylpolyglutamate synthase</fullName>
    </alternativeName>
</protein>
<comment type="function">
    <text evidence="2">Functions in two distinct reactions of the de novo folate biosynthetic pathway. Catalyzes the addition of a glutamate residue to dihydropteroate (7,8-dihydropteroate or H2Pte) to form dihydrofolate (7,8-dihydrofolate monoglutamate or H2Pte-Glu). Also catalyzes successive additions of L-glutamate to tetrahydrofolate or 10-formyltetrahydrofolate or 5,10-methylenetetrahydrofolate, leading to folylpolyglutamate derivatives.</text>
</comment>
<evidence type="ECO:0000256" key="1">
    <source>
        <dbReference type="ARBA" id="ARBA00001946"/>
    </source>
</evidence>
<dbReference type="AlphaFoldDB" id="A0A418VIT0"/>
<keyword evidence="11 22" id="KW-0547">Nucleotide-binding</keyword>
<evidence type="ECO:0000256" key="9">
    <source>
        <dbReference type="ARBA" id="ARBA00022598"/>
    </source>
</evidence>
<organism evidence="25 26">
    <name type="scientific">Rhodopseudomonas palustris</name>
    <dbReference type="NCBI Taxonomy" id="1076"/>
    <lineage>
        <taxon>Bacteria</taxon>
        <taxon>Pseudomonadati</taxon>
        <taxon>Pseudomonadota</taxon>
        <taxon>Alphaproteobacteria</taxon>
        <taxon>Hyphomicrobiales</taxon>
        <taxon>Nitrobacteraceae</taxon>
        <taxon>Rhodopseudomonas</taxon>
    </lineage>
</organism>
<proteinExistence type="inferred from homology"/>
<evidence type="ECO:0000256" key="10">
    <source>
        <dbReference type="ARBA" id="ARBA00022723"/>
    </source>
</evidence>
<dbReference type="GO" id="GO:0008841">
    <property type="term" value="F:dihydrofolate synthase activity"/>
    <property type="evidence" value="ECO:0007669"/>
    <property type="project" value="UniProtKB-EC"/>
</dbReference>
<dbReference type="GO" id="GO:0046654">
    <property type="term" value="P:tetrahydrofolate biosynthetic process"/>
    <property type="evidence" value="ECO:0007669"/>
    <property type="project" value="UniProtKB-UniPathway"/>
</dbReference>
<evidence type="ECO:0000256" key="7">
    <source>
        <dbReference type="ARBA" id="ARBA00013025"/>
    </source>
</evidence>
<dbReference type="Pfam" id="PF02875">
    <property type="entry name" value="Mur_ligase_C"/>
    <property type="match status" value="1"/>
</dbReference>
<dbReference type="PROSITE" id="PS01012">
    <property type="entry name" value="FOLYLPOLYGLU_SYNT_2"/>
    <property type="match status" value="1"/>
</dbReference>
<evidence type="ECO:0000256" key="13">
    <source>
        <dbReference type="ARBA" id="ARBA00022842"/>
    </source>
</evidence>
<dbReference type="PANTHER" id="PTHR11136">
    <property type="entry name" value="FOLYLPOLYGLUTAMATE SYNTHASE-RELATED"/>
    <property type="match status" value="1"/>
</dbReference>
<comment type="similarity">
    <text evidence="5 22">Belongs to the folylpolyglutamate synthase family.</text>
</comment>
<dbReference type="FunFam" id="3.40.1190.10:FF:000011">
    <property type="entry name" value="Folylpolyglutamate synthase/dihydrofolate synthase"/>
    <property type="match status" value="1"/>
</dbReference>
<evidence type="ECO:0000256" key="5">
    <source>
        <dbReference type="ARBA" id="ARBA00008276"/>
    </source>
</evidence>
<keyword evidence="14" id="KW-0289">Folate biosynthesis</keyword>
<dbReference type="NCBIfam" id="TIGR01499">
    <property type="entry name" value="folC"/>
    <property type="match status" value="1"/>
</dbReference>
<evidence type="ECO:0000313" key="26">
    <source>
        <dbReference type="Proteomes" id="UP000285523"/>
    </source>
</evidence>
<dbReference type="EMBL" id="QYYD01000006">
    <property type="protein sequence ID" value="RJF76032.1"/>
    <property type="molecule type" value="Genomic_DNA"/>
</dbReference>